<keyword evidence="4 7" id="KW-0812">Transmembrane</keyword>
<organism evidence="9 10">
    <name type="scientific">Leifsonella bigeumensis</name>
    <dbReference type="NCBI Taxonomy" id="433643"/>
    <lineage>
        <taxon>Bacteria</taxon>
        <taxon>Bacillati</taxon>
        <taxon>Actinomycetota</taxon>
        <taxon>Actinomycetes</taxon>
        <taxon>Micrococcales</taxon>
        <taxon>Microbacteriaceae</taxon>
        <taxon>Leifsonella</taxon>
    </lineage>
</organism>
<evidence type="ECO:0000256" key="7">
    <source>
        <dbReference type="RuleBase" id="RU363032"/>
    </source>
</evidence>
<feature type="domain" description="ABC transmembrane type-1" evidence="8">
    <location>
        <begin position="87"/>
        <end position="271"/>
    </location>
</feature>
<evidence type="ECO:0000256" key="2">
    <source>
        <dbReference type="ARBA" id="ARBA00022448"/>
    </source>
</evidence>
<comment type="caution">
    <text evidence="9">The sequence shown here is derived from an EMBL/GenBank/DDBJ whole genome shotgun (WGS) entry which is preliminary data.</text>
</comment>
<evidence type="ECO:0000256" key="3">
    <source>
        <dbReference type="ARBA" id="ARBA00022475"/>
    </source>
</evidence>
<comment type="similarity">
    <text evidence="7">Belongs to the binding-protein-dependent transport system permease family.</text>
</comment>
<evidence type="ECO:0000313" key="9">
    <source>
        <dbReference type="EMBL" id="GAA3732553.1"/>
    </source>
</evidence>
<proteinExistence type="inferred from homology"/>
<dbReference type="PANTHER" id="PTHR30151">
    <property type="entry name" value="ALKANE SULFONATE ABC TRANSPORTER-RELATED, MEMBRANE SUBUNIT"/>
    <property type="match status" value="1"/>
</dbReference>
<keyword evidence="10" id="KW-1185">Reference proteome</keyword>
<keyword evidence="2 7" id="KW-0813">Transport</keyword>
<dbReference type="Proteomes" id="UP001501004">
    <property type="component" value="Unassembled WGS sequence"/>
</dbReference>
<feature type="transmembrane region" description="Helical" evidence="7">
    <location>
        <begin position="98"/>
        <end position="117"/>
    </location>
</feature>
<dbReference type="PROSITE" id="PS50928">
    <property type="entry name" value="ABC_TM1"/>
    <property type="match status" value="1"/>
</dbReference>
<sequence length="282" mass="30388">MSVLTTGSATRLSPTEVLARLHQQKAVRAAKSRRRTAGVWFTRLAILASFVIAWEWASESGAINAAFFSQPSAIVDYMGKAIMDGSAVENGIVTLREMALAFVIGSVAGIAFALLRVSFPYFSDVSGPYITVLNALPRVALAPMFVIWFGLGEESKVALAVSLVVFIVMITTEAGTRSIEQEYITAMRAMGANRGQIFRRVLLPGSVPSIFAGLRLAVVYSLLGVVFGEMLAANAGLGQQIQYFGSTFRTDGVLGTVLFLAVIALALNWLVALAETRLSRWR</sequence>
<gene>
    <name evidence="9" type="ORF">GCM10022239_06180</name>
</gene>
<keyword evidence="3" id="KW-1003">Cell membrane</keyword>
<dbReference type="Pfam" id="PF00528">
    <property type="entry name" value="BPD_transp_1"/>
    <property type="match status" value="1"/>
</dbReference>
<comment type="subcellular location">
    <subcellularLocation>
        <location evidence="1 7">Cell membrane</location>
        <topology evidence="1 7">Multi-pass membrane protein</topology>
    </subcellularLocation>
</comment>
<feature type="transmembrane region" description="Helical" evidence="7">
    <location>
        <begin position="37"/>
        <end position="57"/>
    </location>
</feature>
<feature type="transmembrane region" description="Helical" evidence="7">
    <location>
        <begin position="197"/>
        <end position="223"/>
    </location>
</feature>
<evidence type="ECO:0000256" key="5">
    <source>
        <dbReference type="ARBA" id="ARBA00022989"/>
    </source>
</evidence>
<evidence type="ECO:0000256" key="1">
    <source>
        <dbReference type="ARBA" id="ARBA00004651"/>
    </source>
</evidence>
<evidence type="ECO:0000256" key="4">
    <source>
        <dbReference type="ARBA" id="ARBA00022692"/>
    </source>
</evidence>
<keyword evidence="6 7" id="KW-0472">Membrane</keyword>
<evidence type="ECO:0000259" key="8">
    <source>
        <dbReference type="PROSITE" id="PS50928"/>
    </source>
</evidence>
<keyword evidence="5 7" id="KW-1133">Transmembrane helix</keyword>
<protein>
    <submittedName>
        <fullName evidence="9">ABC transporter permease</fullName>
    </submittedName>
</protein>
<dbReference type="RefSeq" id="WP_344753605.1">
    <property type="nucleotide sequence ID" value="NZ_BAABAE010000002.1"/>
</dbReference>
<dbReference type="InterPro" id="IPR035906">
    <property type="entry name" value="MetI-like_sf"/>
</dbReference>
<dbReference type="InterPro" id="IPR000515">
    <property type="entry name" value="MetI-like"/>
</dbReference>
<dbReference type="PANTHER" id="PTHR30151:SF20">
    <property type="entry name" value="ABC TRANSPORTER PERMEASE PROTEIN HI_0355-RELATED"/>
    <property type="match status" value="1"/>
</dbReference>
<accession>A0ABP7F6S2</accession>
<dbReference type="CDD" id="cd06261">
    <property type="entry name" value="TM_PBP2"/>
    <property type="match status" value="1"/>
</dbReference>
<evidence type="ECO:0000256" key="6">
    <source>
        <dbReference type="ARBA" id="ARBA00023136"/>
    </source>
</evidence>
<dbReference type="SUPFAM" id="SSF161098">
    <property type="entry name" value="MetI-like"/>
    <property type="match status" value="1"/>
</dbReference>
<name>A0ABP7F6S2_9MICO</name>
<feature type="transmembrane region" description="Helical" evidence="7">
    <location>
        <begin position="157"/>
        <end position="176"/>
    </location>
</feature>
<feature type="transmembrane region" description="Helical" evidence="7">
    <location>
        <begin position="253"/>
        <end position="274"/>
    </location>
</feature>
<dbReference type="EMBL" id="BAABAE010000002">
    <property type="protein sequence ID" value="GAA3732553.1"/>
    <property type="molecule type" value="Genomic_DNA"/>
</dbReference>
<dbReference type="Gene3D" id="1.10.3720.10">
    <property type="entry name" value="MetI-like"/>
    <property type="match status" value="1"/>
</dbReference>
<reference evidence="10" key="1">
    <citation type="journal article" date="2019" name="Int. J. Syst. Evol. Microbiol.">
        <title>The Global Catalogue of Microorganisms (GCM) 10K type strain sequencing project: providing services to taxonomists for standard genome sequencing and annotation.</title>
        <authorList>
            <consortium name="The Broad Institute Genomics Platform"/>
            <consortium name="The Broad Institute Genome Sequencing Center for Infectious Disease"/>
            <person name="Wu L."/>
            <person name="Ma J."/>
        </authorList>
    </citation>
    <scope>NUCLEOTIDE SEQUENCE [LARGE SCALE GENOMIC DNA]</scope>
    <source>
        <strain evidence="10">JCM 16949</strain>
    </source>
</reference>
<evidence type="ECO:0000313" key="10">
    <source>
        <dbReference type="Proteomes" id="UP001501004"/>
    </source>
</evidence>
<feature type="transmembrane region" description="Helical" evidence="7">
    <location>
        <begin position="129"/>
        <end position="151"/>
    </location>
</feature>